<keyword evidence="7" id="KW-1185">Reference proteome</keyword>
<dbReference type="Pfam" id="PF13377">
    <property type="entry name" value="Peripla_BP_3"/>
    <property type="match status" value="1"/>
</dbReference>
<dbReference type="InterPro" id="IPR046335">
    <property type="entry name" value="LacI/GalR-like_sensor"/>
</dbReference>
<dbReference type="InterPro" id="IPR028082">
    <property type="entry name" value="Peripla_BP_I"/>
</dbReference>
<evidence type="ECO:0000256" key="3">
    <source>
        <dbReference type="ARBA" id="ARBA00023125"/>
    </source>
</evidence>
<dbReference type="PANTHER" id="PTHR30146">
    <property type="entry name" value="LACI-RELATED TRANSCRIPTIONAL REPRESSOR"/>
    <property type="match status" value="1"/>
</dbReference>
<proteinExistence type="predicted"/>
<dbReference type="Gene3D" id="1.10.10.10">
    <property type="entry name" value="Winged helix-like DNA-binding domain superfamily/Winged helix DNA-binding domain"/>
    <property type="match status" value="1"/>
</dbReference>
<dbReference type="InterPro" id="IPR036388">
    <property type="entry name" value="WH-like_DNA-bd_sf"/>
</dbReference>
<dbReference type="SUPFAM" id="SSF46785">
    <property type="entry name" value="Winged helix' DNA-binding domain"/>
    <property type="match status" value="1"/>
</dbReference>
<dbReference type="Pfam" id="PF00392">
    <property type="entry name" value="GntR"/>
    <property type="match status" value="1"/>
</dbReference>
<dbReference type="SMART" id="SM00345">
    <property type="entry name" value="HTH_GNTR"/>
    <property type="match status" value="1"/>
</dbReference>
<dbReference type="PRINTS" id="PR00035">
    <property type="entry name" value="HTHGNTR"/>
</dbReference>
<dbReference type="Proteomes" id="UP001519887">
    <property type="component" value="Unassembled WGS sequence"/>
</dbReference>
<organism evidence="6 7">
    <name type="scientific">Paenibacillus sepulcri</name>
    <dbReference type="NCBI Taxonomy" id="359917"/>
    <lineage>
        <taxon>Bacteria</taxon>
        <taxon>Bacillati</taxon>
        <taxon>Bacillota</taxon>
        <taxon>Bacilli</taxon>
        <taxon>Bacillales</taxon>
        <taxon>Paenibacillaceae</taxon>
        <taxon>Paenibacillus</taxon>
    </lineage>
</organism>
<keyword evidence="2" id="KW-0805">Transcription regulation</keyword>
<reference evidence="6 7" key="1">
    <citation type="submission" date="2021-07" db="EMBL/GenBank/DDBJ databases">
        <title>Paenibacillus radiodurans sp. nov., isolated from the southeastern edge of Tengger Desert.</title>
        <authorList>
            <person name="Zhang G."/>
        </authorList>
    </citation>
    <scope>NUCLEOTIDE SEQUENCE [LARGE SCALE GENOMIC DNA]</scope>
    <source>
        <strain evidence="6 7">CCM 7311</strain>
    </source>
</reference>
<dbReference type="PANTHER" id="PTHR30146:SF95">
    <property type="entry name" value="RIBOSE OPERON REPRESSOR"/>
    <property type="match status" value="1"/>
</dbReference>
<keyword evidence="1" id="KW-0678">Repressor</keyword>
<name>A0ABS7C5I6_9BACL</name>
<comment type="caution">
    <text evidence="6">The sequence shown here is derived from an EMBL/GenBank/DDBJ whole genome shotgun (WGS) entry which is preliminary data.</text>
</comment>
<dbReference type="SUPFAM" id="SSF53822">
    <property type="entry name" value="Periplasmic binding protein-like I"/>
    <property type="match status" value="1"/>
</dbReference>
<dbReference type="InterPro" id="IPR036390">
    <property type="entry name" value="WH_DNA-bd_sf"/>
</dbReference>
<dbReference type="RefSeq" id="WP_210037255.1">
    <property type="nucleotide sequence ID" value="NZ_JBHLVU010000004.1"/>
</dbReference>
<evidence type="ECO:0000259" key="5">
    <source>
        <dbReference type="PROSITE" id="PS50949"/>
    </source>
</evidence>
<dbReference type="PROSITE" id="PS50949">
    <property type="entry name" value="HTH_GNTR"/>
    <property type="match status" value="1"/>
</dbReference>
<evidence type="ECO:0000256" key="2">
    <source>
        <dbReference type="ARBA" id="ARBA00023015"/>
    </source>
</evidence>
<evidence type="ECO:0000256" key="1">
    <source>
        <dbReference type="ARBA" id="ARBA00022491"/>
    </source>
</evidence>
<dbReference type="CDD" id="cd07377">
    <property type="entry name" value="WHTH_GntR"/>
    <property type="match status" value="1"/>
</dbReference>
<gene>
    <name evidence="6" type="ORF">K0U00_19230</name>
</gene>
<accession>A0ABS7C5I6</accession>
<feature type="domain" description="HTH gntR-type" evidence="5">
    <location>
        <begin position="8"/>
        <end position="76"/>
    </location>
</feature>
<keyword evidence="3" id="KW-0238">DNA-binding</keyword>
<keyword evidence="4" id="KW-0804">Transcription</keyword>
<dbReference type="InterPro" id="IPR000524">
    <property type="entry name" value="Tscrpt_reg_HTH_GntR"/>
</dbReference>
<sequence length="395" mass="43451">MNETTSSKPMYEKIFDEVKQRIVTETYKLGERVPSEKELAEAYHVSRITSKKALEMLAAERLIVRKPGRGSFVADPETDYMEPEPESAANPAGTVPKTIHHEEITIGLIITDFGNSYGTGLIYGMEQSSRDNDCFLVLRRTFGIAENEEQSIQKLLNLGVDGLIIFPAQGEYFNAEILKLVIGRFPLVLVDRHLKGVAAASVSSDNMTAALKGTEYLFDLGHAHISFLSPPPVDTTAVEDRIEGFIQAHAKRGIAVDQELWVSDLTSTLPNSFNDKNIERDISRLVAHLKNNPAITALFAIEYNIALLAKTAVERLGLRIPEDISIICFDSPPTHLGGGYSFTHMRQNEEEMGRIAVENVLSIMKGQAVPHKVTLEARLVPGESTGPAKPAPGDV</sequence>
<dbReference type="EMBL" id="JAHZIK010000514">
    <property type="protein sequence ID" value="MBW7456167.1"/>
    <property type="molecule type" value="Genomic_DNA"/>
</dbReference>
<evidence type="ECO:0000256" key="4">
    <source>
        <dbReference type="ARBA" id="ARBA00023163"/>
    </source>
</evidence>
<dbReference type="CDD" id="cd06267">
    <property type="entry name" value="PBP1_LacI_sugar_binding-like"/>
    <property type="match status" value="1"/>
</dbReference>
<evidence type="ECO:0000313" key="7">
    <source>
        <dbReference type="Proteomes" id="UP001519887"/>
    </source>
</evidence>
<evidence type="ECO:0000313" key="6">
    <source>
        <dbReference type="EMBL" id="MBW7456167.1"/>
    </source>
</evidence>
<dbReference type="Gene3D" id="3.40.50.2300">
    <property type="match status" value="2"/>
</dbReference>
<protein>
    <submittedName>
        <fullName evidence="6">GntR family transcriptional regulator</fullName>
    </submittedName>
</protein>